<dbReference type="InterPro" id="IPR015421">
    <property type="entry name" value="PyrdxlP-dep_Trfase_major"/>
</dbReference>
<dbReference type="GO" id="GO:0016831">
    <property type="term" value="F:carboxy-lyase activity"/>
    <property type="evidence" value="ECO:0007669"/>
    <property type="project" value="UniProtKB-KW"/>
</dbReference>
<evidence type="ECO:0000313" key="8">
    <source>
        <dbReference type="Proteomes" id="UP000198372"/>
    </source>
</evidence>
<dbReference type="GO" id="GO:0006520">
    <property type="term" value="P:amino acid metabolic process"/>
    <property type="evidence" value="ECO:0007669"/>
    <property type="project" value="InterPro"/>
</dbReference>
<dbReference type="GO" id="GO:0019752">
    <property type="term" value="P:carboxylic acid metabolic process"/>
    <property type="evidence" value="ECO:0007669"/>
    <property type="project" value="InterPro"/>
</dbReference>
<dbReference type="AlphaFoldDB" id="A0A238F5F1"/>
<protein>
    <submittedName>
        <fullName evidence="7">BQ2448_5670 protein</fullName>
    </submittedName>
</protein>
<dbReference type="Gene3D" id="3.90.1150.10">
    <property type="entry name" value="Aspartate Aminotransferase, domain 1"/>
    <property type="match status" value="1"/>
</dbReference>
<dbReference type="OrthoDB" id="639767at2759"/>
<gene>
    <name evidence="7" type="ORF">BQ2448_5670</name>
</gene>
<dbReference type="PANTHER" id="PTHR11999">
    <property type="entry name" value="GROUP II PYRIDOXAL-5-PHOSPHATE DECARBOXYLASE"/>
    <property type="match status" value="1"/>
</dbReference>
<reference evidence="8" key="1">
    <citation type="submission" date="2016-09" db="EMBL/GenBank/DDBJ databases">
        <authorList>
            <person name="Jeantristanb JTB J.-T."/>
            <person name="Ricardo R."/>
        </authorList>
    </citation>
    <scope>NUCLEOTIDE SEQUENCE [LARGE SCALE GENOMIC DNA]</scope>
</reference>
<dbReference type="InterPro" id="IPR015422">
    <property type="entry name" value="PyrdxlP-dep_Trfase_small"/>
</dbReference>
<keyword evidence="5 6" id="KW-0456">Lyase</keyword>
<dbReference type="PANTHER" id="PTHR11999:SF70">
    <property type="entry name" value="MIP05841P"/>
    <property type="match status" value="1"/>
</dbReference>
<keyword evidence="3" id="KW-0210">Decarboxylase</keyword>
<organism evidence="7 8">
    <name type="scientific">Microbotryum intermedium</name>
    <dbReference type="NCBI Taxonomy" id="269621"/>
    <lineage>
        <taxon>Eukaryota</taxon>
        <taxon>Fungi</taxon>
        <taxon>Dikarya</taxon>
        <taxon>Basidiomycota</taxon>
        <taxon>Pucciniomycotina</taxon>
        <taxon>Microbotryomycetes</taxon>
        <taxon>Microbotryales</taxon>
        <taxon>Microbotryaceae</taxon>
        <taxon>Microbotryum</taxon>
    </lineage>
</organism>
<comment type="cofactor">
    <cofactor evidence="1 6">
        <name>pyridoxal 5'-phosphate</name>
        <dbReference type="ChEBI" id="CHEBI:597326"/>
    </cofactor>
</comment>
<dbReference type="InterPro" id="IPR002129">
    <property type="entry name" value="PyrdxlP-dep_de-COase"/>
</dbReference>
<evidence type="ECO:0000256" key="4">
    <source>
        <dbReference type="ARBA" id="ARBA00022898"/>
    </source>
</evidence>
<dbReference type="EMBL" id="FMSP01000001">
    <property type="protein sequence ID" value="SCV67024.1"/>
    <property type="molecule type" value="Genomic_DNA"/>
</dbReference>
<proteinExistence type="inferred from homology"/>
<accession>A0A238F5F1</accession>
<dbReference type="Pfam" id="PF00282">
    <property type="entry name" value="Pyridoxal_deC"/>
    <property type="match status" value="2"/>
</dbReference>
<evidence type="ECO:0000256" key="3">
    <source>
        <dbReference type="ARBA" id="ARBA00022793"/>
    </source>
</evidence>
<dbReference type="Gene3D" id="1.20.1340.10">
    <property type="entry name" value="dopa decarboxylase, N-terminal domain"/>
    <property type="match status" value="1"/>
</dbReference>
<keyword evidence="8" id="KW-1185">Reference proteome</keyword>
<dbReference type="Gene3D" id="3.40.640.10">
    <property type="entry name" value="Type I PLP-dependent aspartate aminotransferase-like (Major domain)"/>
    <property type="match status" value="1"/>
</dbReference>
<dbReference type="SUPFAM" id="SSF53383">
    <property type="entry name" value="PLP-dependent transferases"/>
    <property type="match status" value="1"/>
</dbReference>
<evidence type="ECO:0000256" key="5">
    <source>
        <dbReference type="ARBA" id="ARBA00023239"/>
    </source>
</evidence>
<evidence type="ECO:0000313" key="7">
    <source>
        <dbReference type="EMBL" id="SCV67024.1"/>
    </source>
</evidence>
<dbReference type="Proteomes" id="UP000198372">
    <property type="component" value="Unassembled WGS sequence"/>
</dbReference>
<dbReference type="PRINTS" id="PR00800">
    <property type="entry name" value="YHDCRBOXLASE"/>
</dbReference>
<evidence type="ECO:0000256" key="2">
    <source>
        <dbReference type="ARBA" id="ARBA00009533"/>
    </source>
</evidence>
<dbReference type="GO" id="GO:0030170">
    <property type="term" value="F:pyridoxal phosphate binding"/>
    <property type="evidence" value="ECO:0007669"/>
    <property type="project" value="InterPro"/>
</dbReference>
<evidence type="ECO:0000256" key="6">
    <source>
        <dbReference type="RuleBase" id="RU000382"/>
    </source>
</evidence>
<sequence length="536" mass="59772">MDREQFRKAGYQAIDWCVDHLEAPLWVCDYFEKLETLDVMSNVQPGDVGKQIPDTAPVEGEAWQDITGDFDKIILPGLTHWQHPSFFAYFPANTTFESIIADIMVGGVSNPGFNWLCSPACTELEVRMTDWCATLFGLDKSFHNSSKEGGGITQGSASEVCLTVCIAARERAMRLQPNTKHEDLVIVATTQTHSLGAKAALLLGIQFLPIPTTQENNWAIRGAELKNALDALKSEGKVPFIFCKQLPPAFQVQITRINLDISLRLWLSVATVGSTSTGAVDNISEITAVTADYPELFLHVDAAWGGVYLAIPELRAECHLEALNRRSTRANLAKDICRSGEVHSFCTNLHKSGLVTLDASLLFIRDRRLLTEALDITPPFLRNAESDSGLVVDYRNWQIALGRRFRSLKVWFVLRSYGQKMFQEHLRKGIALAQRLENLVLEQGGNSFELFVPRRFALVVIRVLEPNGGDEEALNKAFFARIAKRKDIHLTPTIVGGKSCTRVAIGGTQSKEQHIDHLWNVIREVSNETRQALLQC</sequence>
<dbReference type="GO" id="GO:0005737">
    <property type="term" value="C:cytoplasm"/>
    <property type="evidence" value="ECO:0007669"/>
    <property type="project" value="TreeGrafter"/>
</dbReference>
<comment type="similarity">
    <text evidence="2 6">Belongs to the group II decarboxylase family.</text>
</comment>
<evidence type="ECO:0000256" key="1">
    <source>
        <dbReference type="ARBA" id="ARBA00001933"/>
    </source>
</evidence>
<keyword evidence="4 6" id="KW-0663">Pyridoxal phosphate</keyword>
<dbReference type="InterPro" id="IPR010977">
    <property type="entry name" value="Aromatic_deC"/>
</dbReference>
<dbReference type="STRING" id="269621.A0A238F5F1"/>
<name>A0A238F5F1_9BASI</name>
<dbReference type="InterPro" id="IPR015424">
    <property type="entry name" value="PyrdxlP-dep_Trfase"/>
</dbReference>